<feature type="compositionally biased region" description="Polar residues" evidence="1">
    <location>
        <begin position="121"/>
        <end position="130"/>
    </location>
</feature>
<dbReference type="STRING" id="64791.A0A151XGU0"/>
<dbReference type="Proteomes" id="UP000075809">
    <property type="component" value="Unassembled WGS sequence"/>
</dbReference>
<organism evidence="2 3">
    <name type="scientific">Mycetomoellerius zeteki</name>
    <dbReference type="NCBI Taxonomy" id="64791"/>
    <lineage>
        <taxon>Eukaryota</taxon>
        <taxon>Metazoa</taxon>
        <taxon>Ecdysozoa</taxon>
        <taxon>Arthropoda</taxon>
        <taxon>Hexapoda</taxon>
        <taxon>Insecta</taxon>
        <taxon>Pterygota</taxon>
        <taxon>Neoptera</taxon>
        <taxon>Endopterygota</taxon>
        <taxon>Hymenoptera</taxon>
        <taxon>Apocrita</taxon>
        <taxon>Aculeata</taxon>
        <taxon>Formicoidea</taxon>
        <taxon>Formicidae</taxon>
        <taxon>Myrmicinae</taxon>
        <taxon>Mycetomoellerius</taxon>
    </lineage>
</organism>
<accession>A0A151XGU0</accession>
<evidence type="ECO:0000256" key="1">
    <source>
        <dbReference type="SAM" id="MobiDB-lite"/>
    </source>
</evidence>
<reference evidence="2 3" key="1">
    <citation type="submission" date="2015-09" db="EMBL/GenBank/DDBJ databases">
        <title>Trachymyrmex zeteki WGS genome.</title>
        <authorList>
            <person name="Nygaard S."/>
            <person name="Hu H."/>
            <person name="Boomsma J."/>
            <person name="Zhang G."/>
        </authorList>
    </citation>
    <scope>NUCLEOTIDE SEQUENCE [LARGE SCALE GENOMIC DNA]</scope>
    <source>
        <strain evidence="2">Tzet28-1</strain>
        <tissue evidence="2">Whole body</tissue>
    </source>
</reference>
<name>A0A151XGU0_9HYME</name>
<proteinExistence type="predicted"/>
<sequence>LNDLIEESKRGMKLEFVPSRTILIKFAGQCLPHSVSFLHVRFPVLPYIPRVRLYFSCLRYGATTTLLRKRRRDRSGPPHTTGELPPERPLDPGISFFPWKLVPLRFPRESTLIRDPRRRPSTTIGTQTSVWPPLPSAPLPPPEELEEFKVGPPLSPLPLTPVKPRTPGRRKRKRKRINPRLS</sequence>
<keyword evidence="3" id="KW-1185">Reference proteome</keyword>
<feature type="region of interest" description="Disordered" evidence="1">
    <location>
        <begin position="69"/>
        <end position="89"/>
    </location>
</feature>
<dbReference type="AlphaFoldDB" id="A0A151XGU0"/>
<gene>
    <name evidence="2" type="ORF">ALC60_01393</name>
</gene>
<feature type="compositionally biased region" description="Pro residues" evidence="1">
    <location>
        <begin position="132"/>
        <end position="142"/>
    </location>
</feature>
<feature type="compositionally biased region" description="Basic residues" evidence="1">
    <location>
        <begin position="166"/>
        <end position="182"/>
    </location>
</feature>
<evidence type="ECO:0000313" key="3">
    <source>
        <dbReference type="Proteomes" id="UP000075809"/>
    </source>
</evidence>
<evidence type="ECO:0000313" key="2">
    <source>
        <dbReference type="EMBL" id="KYQ59577.1"/>
    </source>
</evidence>
<dbReference type="EMBL" id="KQ982149">
    <property type="protein sequence ID" value="KYQ59577.1"/>
    <property type="molecule type" value="Genomic_DNA"/>
</dbReference>
<feature type="region of interest" description="Disordered" evidence="1">
    <location>
        <begin position="112"/>
        <end position="182"/>
    </location>
</feature>
<feature type="non-terminal residue" evidence="2">
    <location>
        <position position="1"/>
    </location>
</feature>
<protein>
    <submittedName>
        <fullName evidence="2">Uncharacterized protein</fullName>
    </submittedName>
</protein>